<dbReference type="SUPFAM" id="SSF90123">
    <property type="entry name" value="ABC transporter transmembrane region"/>
    <property type="match status" value="2"/>
</dbReference>
<evidence type="ECO:0000256" key="1">
    <source>
        <dbReference type="ARBA" id="ARBA00004141"/>
    </source>
</evidence>
<feature type="domain" description="ABC transporter" evidence="15">
    <location>
        <begin position="475"/>
        <end position="697"/>
    </location>
</feature>
<feature type="transmembrane region" description="Helical" evidence="14">
    <location>
        <begin position="83"/>
        <end position="106"/>
    </location>
</feature>
<dbReference type="OrthoDB" id="6500128at2759"/>
<evidence type="ECO:0000256" key="11">
    <source>
        <dbReference type="ARBA" id="ARBA00023180"/>
    </source>
</evidence>
<feature type="transmembrane region" description="Helical" evidence="14">
    <location>
        <begin position="994"/>
        <end position="1015"/>
    </location>
</feature>
<dbReference type="CDD" id="cd18577">
    <property type="entry name" value="ABC_6TM_Pgp_ABCB1_D1_like"/>
    <property type="match status" value="1"/>
</dbReference>
<evidence type="ECO:0000256" key="4">
    <source>
        <dbReference type="ARBA" id="ARBA00022692"/>
    </source>
</evidence>
<dbReference type="PANTHER" id="PTHR43394:SF11">
    <property type="entry name" value="ATP-BINDING CASSETTE TRANSPORTER"/>
    <property type="match status" value="1"/>
</dbReference>
<evidence type="ECO:0000256" key="14">
    <source>
        <dbReference type="SAM" id="Phobius"/>
    </source>
</evidence>
<dbReference type="GO" id="GO:0016887">
    <property type="term" value="F:ATP hydrolysis activity"/>
    <property type="evidence" value="ECO:0007669"/>
    <property type="project" value="InterPro"/>
</dbReference>
<dbReference type="CDD" id="cd18578">
    <property type="entry name" value="ABC_6TM_Pgp_ABCB1_D2_like"/>
    <property type="match status" value="1"/>
</dbReference>
<proteinExistence type="inferred from homology"/>
<keyword evidence="9 14" id="KW-1133">Transmembrane helix</keyword>
<dbReference type="InterPro" id="IPR011527">
    <property type="entry name" value="ABC1_TM_dom"/>
</dbReference>
<reference evidence="17" key="1">
    <citation type="submission" date="2021-02" db="EMBL/GenBank/DDBJ databases">
        <authorList>
            <person name="Nowell W R."/>
        </authorList>
    </citation>
    <scope>NUCLEOTIDE SEQUENCE</scope>
</reference>
<dbReference type="InterPro" id="IPR036640">
    <property type="entry name" value="ABC1_TM_sf"/>
</dbReference>
<comment type="subcellular location">
    <subcellularLocation>
        <location evidence="1">Membrane</location>
        <topology evidence="1">Multi-pass membrane protein</topology>
    </subcellularLocation>
</comment>
<dbReference type="FunFam" id="3.40.50.300:FF:000836">
    <property type="entry name" value="ABC transporter B family member 25"/>
    <property type="match status" value="1"/>
</dbReference>
<dbReference type="GO" id="GO:0090374">
    <property type="term" value="P:oligopeptide export from mitochondrion"/>
    <property type="evidence" value="ECO:0007669"/>
    <property type="project" value="TreeGrafter"/>
</dbReference>
<feature type="transmembrane region" description="Helical" evidence="14">
    <location>
        <begin position="917"/>
        <end position="934"/>
    </location>
</feature>
<comment type="similarity">
    <text evidence="2">Belongs to the ABC transporter superfamily. ABCB family. Multidrug resistance exporter (TC 3.A.1.201) subfamily.</text>
</comment>
<keyword evidence="3" id="KW-0813">Transport</keyword>
<dbReference type="SMART" id="SM00382">
    <property type="entry name" value="AAA"/>
    <property type="match status" value="2"/>
</dbReference>
<feature type="domain" description="ABC transmembrane type-1" evidence="16">
    <location>
        <begin position="190"/>
        <end position="432"/>
    </location>
</feature>
<dbReference type="Gene3D" id="1.20.1560.10">
    <property type="entry name" value="ABC transporter type 1, transmembrane domain"/>
    <property type="match status" value="1"/>
</dbReference>
<feature type="transmembrane region" description="Helical" evidence="14">
    <location>
        <begin position="1027"/>
        <end position="1045"/>
    </location>
</feature>
<evidence type="ECO:0000256" key="8">
    <source>
        <dbReference type="ARBA" id="ARBA00022967"/>
    </source>
</evidence>
<dbReference type="InterPro" id="IPR017871">
    <property type="entry name" value="ABC_transporter-like_CS"/>
</dbReference>
<evidence type="ECO:0000313" key="17">
    <source>
        <dbReference type="EMBL" id="CAF1490473.1"/>
    </source>
</evidence>
<evidence type="ECO:0000256" key="12">
    <source>
        <dbReference type="SAM" id="Coils"/>
    </source>
</evidence>
<keyword evidence="6" id="KW-0547">Nucleotide-binding</keyword>
<keyword evidence="4 14" id="KW-0812">Transmembrane</keyword>
<feature type="transmembrane region" description="Helical" evidence="14">
    <location>
        <begin position="891"/>
        <end position="911"/>
    </location>
</feature>
<sequence length="1338" mass="150469">MADEQPLLDKSRITGRAGDESKSNEQNSPNNSFNWRRYFGSEKNRREYEKLKNTHDSYEPGTTDKKNSVGLSKLFKFADGLDYILMLLSICLTTIQVYCIIANIVLFGQITGFFATQSFIIHCQAEHEGFIAVTTNQSNSSSAILTIPLICDRSFNLDCQNGTTLSATTTVQTSVLHLIRQKTMDTVHKLLVIGFTSFLCSSLAIFVWSITTKRQTSRMNISLFRSLITRNMTYMDAHSPSELTSKLSDNLPKIELGIGIEFLLLFCIIMCIINGFLFSFITNWALSLVLSWLLPIAVGSSMIFSRRIAYETHNELTTYSRAGRIVQEVFSSLRTVHSLNGGQFEQKRYERELDPAYWTTVRKGVVYGTYVGWFSLIYHLVYVSGFIIGSVLMTSTTGHVTTIDHILVIVMLFAECIQLLGYIGPCFQSFSEGREAAVSVFNLIEKGQDATVIEHDLLNENQFTGDTTLDFIDDIEFDHVNFMYPSRKEIMVLNNLNVIFRANRKTALVGPSGCGKSTCISLLLGYYEPSSGRINIGSRSLTDQEAIVFSMSIYDNIRLGKRNATRDEIEAAAREANAHKFIMKLPDKYETSIGESGVQLSGGEKQRIVLARALVKQPKVLLLDEATSALDNINEKIVQEALDRASKNRTTIVIAHRLTTIQNADYIYVFDEGRVIEEGTHKTLMTKQDGRYQSMVRTQQTIKRNEEERDDLLNTETIIAEKEKQIVFESGALSEGQFVYRNQRKDLTLSNRKSIFLRLLAMNASEWVTILVGCIACILIGLTQPMFALMLTNIINAFKNCGSTDIRYRVSVASLLFILLGVISTFIFLFQYTAFAIVGSKLVQRIRSKAFACLLRQEIAYFDEVENSSGSICARLASNATALQDMTGTRLGAVCESLSLVCCGILFGFILSWRLTIVLFVPIFILSIMMYVTIQANRLLRAKTDIYYNRANSVAVEFIHNMRTIKLLSAENEALRQYTELIQQIFKASLKSSFVNAMTVGVSWALDSFTIAILYWRTVVLVENNQIALDDIITVFAFVTFTLQISKIFGMLSTRIGASISAAYTFFDLFDRIPNIDNASRQGQEQSNFCGKIDFDKVKFAYPTRPTTIVLNKFQWNIKPGQRVALVGASGCGKSTIIQLLQRFYDVTEGQLFINGVDIQELNIQWLRSQLGLVSQEPSLFDLTIAENIAYGLENVPEEAIVNAAIKANIDQLIRQLPQGYQTKVGVKGTFMSGGEKQRIALARVFLRQPKILLLDEITSALDPHNEQIIQQAINQTQEDDPSRTLITIAHRLSTIHSYDSIHVIDQGRIVESGTHTELIQKHGIYYEMLFSTQNGFA</sequence>
<evidence type="ECO:0000256" key="7">
    <source>
        <dbReference type="ARBA" id="ARBA00022840"/>
    </source>
</evidence>
<evidence type="ECO:0000256" key="3">
    <source>
        <dbReference type="ARBA" id="ARBA00022448"/>
    </source>
</evidence>
<dbReference type="PANTHER" id="PTHR43394">
    <property type="entry name" value="ATP-DEPENDENT PERMEASE MDL1, MITOCHONDRIAL"/>
    <property type="match status" value="1"/>
</dbReference>
<evidence type="ECO:0000313" key="18">
    <source>
        <dbReference type="Proteomes" id="UP000663852"/>
    </source>
</evidence>
<keyword evidence="7" id="KW-0067">ATP-binding</keyword>
<dbReference type="InterPro" id="IPR039421">
    <property type="entry name" value="Type_1_exporter"/>
</dbReference>
<feature type="transmembrane region" description="Helical" evidence="14">
    <location>
        <begin position="284"/>
        <end position="304"/>
    </location>
</feature>
<evidence type="ECO:0000256" key="2">
    <source>
        <dbReference type="ARBA" id="ARBA00007577"/>
    </source>
</evidence>
<dbReference type="GO" id="GO:0015421">
    <property type="term" value="F:ABC-type oligopeptide transporter activity"/>
    <property type="evidence" value="ECO:0007669"/>
    <property type="project" value="TreeGrafter"/>
</dbReference>
<dbReference type="InterPro" id="IPR003593">
    <property type="entry name" value="AAA+_ATPase"/>
</dbReference>
<dbReference type="Proteomes" id="UP000663852">
    <property type="component" value="Unassembled WGS sequence"/>
</dbReference>
<dbReference type="Pfam" id="PF00005">
    <property type="entry name" value="ABC_tran"/>
    <property type="match status" value="2"/>
</dbReference>
<dbReference type="FunFam" id="3.40.50.300:FF:000479">
    <property type="entry name" value="Multidrug resistance protein 1A"/>
    <property type="match status" value="1"/>
</dbReference>
<dbReference type="SUPFAM" id="SSF52540">
    <property type="entry name" value="P-loop containing nucleoside triphosphate hydrolases"/>
    <property type="match status" value="2"/>
</dbReference>
<dbReference type="EMBL" id="CAJNOJ010000585">
    <property type="protein sequence ID" value="CAF1490473.1"/>
    <property type="molecule type" value="Genomic_DNA"/>
</dbReference>
<dbReference type="Gene3D" id="3.40.50.300">
    <property type="entry name" value="P-loop containing nucleotide triphosphate hydrolases"/>
    <property type="match status" value="2"/>
</dbReference>
<feature type="transmembrane region" description="Helical" evidence="14">
    <location>
        <begin position="815"/>
        <end position="839"/>
    </location>
</feature>
<dbReference type="Pfam" id="PF00664">
    <property type="entry name" value="ABC_membrane"/>
    <property type="match status" value="2"/>
</dbReference>
<evidence type="ECO:0000256" key="5">
    <source>
        <dbReference type="ARBA" id="ARBA00022737"/>
    </source>
</evidence>
<dbReference type="InterPro" id="IPR027417">
    <property type="entry name" value="P-loop_NTPase"/>
</dbReference>
<organism evidence="17 18">
    <name type="scientific">Adineta ricciae</name>
    <name type="common">Rotifer</name>
    <dbReference type="NCBI Taxonomy" id="249248"/>
    <lineage>
        <taxon>Eukaryota</taxon>
        <taxon>Metazoa</taxon>
        <taxon>Spiralia</taxon>
        <taxon>Gnathifera</taxon>
        <taxon>Rotifera</taxon>
        <taxon>Eurotatoria</taxon>
        <taxon>Bdelloidea</taxon>
        <taxon>Adinetida</taxon>
        <taxon>Adinetidae</taxon>
        <taxon>Adineta</taxon>
    </lineage>
</organism>
<name>A0A815SNN5_ADIRI</name>
<feature type="compositionally biased region" description="Polar residues" evidence="13">
    <location>
        <begin position="24"/>
        <end position="34"/>
    </location>
</feature>
<evidence type="ECO:0000256" key="9">
    <source>
        <dbReference type="ARBA" id="ARBA00022989"/>
    </source>
</evidence>
<keyword evidence="10 14" id="KW-0472">Membrane</keyword>
<evidence type="ECO:0000259" key="15">
    <source>
        <dbReference type="PROSITE" id="PS50893"/>
    </source>
</evidence>
<feature type="transmembrane region" description="Helical" evidence="14">
    <location>
        <begin position="370"/>
        <end position="393"/>
    </location>
</feature>
<evidence type="ECO:0000259" key="16">
    <source>
        <dbReference type="PROSITE" id="PS50929"/>
    </source>
</evidence>
<keyword evidence="11" id="KW-0325">Glycoprotein</keyword>
<feature type="transmembrane region" description="Helical" evidence="14">
    <location>
        <begin position="405"/>
        <end position="424"/>
    </location>
</feature>
<dbReference type="PROSITE" id="PS50893">
    <property type="entry name" value="ABC_TRANSPORTER_2"/>
    <property type="match status" value="2"/>
</dbReference>
<dbReference type="GO" id="GO:0005524">
    <property type="term" value="F:ATP binding"/>
    <property type="evidence" value="ECO:0007669"/>
    <property type="project" value="UniProtKB-KW"/>
</dbReference>
<accession>A0A815SNN5</accession>
<dbReference type="PROSITE" id="PS00211">
    <property type="entry name" value="ABC_TRANSPORTER_1"/>
    <property type="match status" value="2"/>
</dbReference>
<evidence type="ECO:0000256" key="6">
    <source>
        <dbReference type="ARBA" id="ARBA00022741"/>
    </source>
</evidence>
<dbReference type="PROSITE" id="PS50929">
    <property type="entry name" value="ABC_TM1F"/>
    <property type="match status" value="2"/>
</dbReference>
<feature type="domain" description="ABC transporter" evidence="15">
    <location>
        <begin position="1093"/>
        <end position="1332"/>
    </location>
</feature>
<dbReference type="InterPro" id="IPR003439">
    <property type="entry name" value="ABC_transporter-like_ATP-bd"/>
</dbReference>
<comment type="caution">
    <text evidence="17">The sequence shown here is derived from an EMBL/GenBank/DDBJ whole genome shotgun (WGS) entry which is preliminary data.</text>
</comment>
<feature type="domain" description="ABC transmembrane type-1" evidence="16">
    <location>
        <begin position="771"/>
        <end position="1058"/>
    </location>
</feature>
<keyword evidence="8" id="KW-1278">Translocase</keyword>
<evidence type="ECO:0000256" key="13">
    <source>
        <dbReference type="SAM" id="MobiDB-lite"/>
    </source>
</evidence>
<feature type="transmembrane region" description="Helical" evidence="14">
    <location>
        <begin position="190"/>
        <end position="210"/>
    </location>
</feature>
<dbReference type="GO" id="GO:0005743">
    <property type="term" value="C:mitochondrial inner membrane"/>
    <property type="evidence" value="ECO:0007669"/>
    <property type="project" value="TreeGrafter"/>
</dbReference>
<feature type="coiled-coil region" evidence="12">
    <location>
        <begin position="695"/>
        <end position="725"/>
    </location>
</feature>
<gene>
    <name evidence="17" type="ORF">EDS130_LOCUS41995</name>
</gene>
<feature type="transmembrane region" description="Helical" evidence="14">
    <location>
        <begin position="767"/>
        <end position="795"/>
    </location>
</feature>
<keyword evidence="5" id="KW-0677">Repeat</keyword>
<feature type="region of interest" description="Disordered" evidence="13">
    <location>
        <begin position="1"/>
        <end position="36"/>
    </location>
</feature>
<keyword evidence="12" id="KW-0175">Coiled coil</keyword>
<feature type="transmembrane region" description="Helical" evidence="14">
    <location>
        <begin position="256"/>
        <end position="278"/>
    </location>
</feature>
<evidence type="ECO:0000256" key="10">
    <source>
        <dbReference type="ARBA" id="ARBA00023136"/>
    </source>
</evidence>
<protein>
    <submittedName>
        <fullName evidence="17">Uncharacterized protein</fullName>
    </submittedName>
</protein>
<feature type="compositionally biased region" description="Basic and acidic residues" evidence="13">
    <location>
        <begin position="7"/>
        <end position="23"/>
    </location>
</feature>